<dbReference type="PANTHER" id="PTHR21680">
    <property type="entry name" value="COILED-COIL DOMAIN-CONTAINING PROTEIN 124"/>
    <property type="match status" value="1"/>
</dbReference>
<comment type="caution">
    <text evidence="6">The sequence shown here is derived from an EMBL/GenBank/DDBJ whole genome shotgun (WGS) entry which is preliminary data.</text>
</comment>
<reference evidence="6 7" key="1">
    <citation type="journal article" date="2017" name="PLoS Biol.">
        <title>The sea cucumber genome provides insights into morphological evolution and visceral regeneration.</title>
        <authorList>
            <person name="Zhang X."/>
            <person name="Sun L."/>
            <person name="Yuan J."/>
            <person name="Sun Y."/>
            <person name="Gao Y."/>
            <person name="Zhang L."/>
            <person name="Li S."/>
            <person name="Dai H."/>
            <person name="Hamel J.F."/>
            <person name="Liu C."/>
            <person name="Yu Y."/>
            <person name="Liu S."/>
            <person name="Lin W."/>
            <person name="Guo K."/>
            <person name="Jin S."/>
            <person name="Xu P."/>
            <person name="Storey K.B."/>
            <person name="Huan P."/>
            <person name="Zhang T."/>
            <person name="Zhou Y."/>
            <person name="Zhang J."/>
            <person name="Lin C."/>
            <person name="Li X."/>
            <person name="Xing L."/>
            <person name="Huo D."/>
            <person name="Sun M."/>
            <person name="Wang L."/>
            <person name="Mercier A."/>
            <person name="Li F."/>
            <person name="Yang H."/>
            <person name="Xiang J."/>
        </authorList>
    </citation>
    <scope>NUCLEOTIDE SEQUENCE [LARGE SCALE GENOMIC DNA]</scope>
    <source>
        <strain evidence="6">Shaxun</strain>
        <tissue evidence="6">Muscle</tissue>
    </source>
</reference>
<dbReference type="STRING" id="307972.A0A2G8L6Z8"/>
<dbReference type="Proteomes" id="UP000230750">
    <property type="component" value="Unassembled WGS sequence"/>
</dbReference>
<proteinExistence type="inferred from homology"/>
<comment type="subcellular location">
    <subcellularLocation>
        <location evidence="1">Midbody</location>
    </subcellularLocation>
</comment>
<feature type="compositionally biased region" description="Basic and acidic residues" evidence="4">
    <location>
        <begin position="52"/>
        <end position="74"/>
    </location>
</feature>
<sequence>MPKKFPTENTKAVQARARKADAKAAEKAKSDKEKEDAAWRDDNRQLAKKQQRKTDKEKKRLEDLARKNENKKLLEEEEEVIKGKPVKPSKLTRAQVVANQIAAQKAEAEARKKNTPTHLDVQLEENVNIVVAQAKAEGMEEARNVEDAIAVLGVNDDAPKDMHPERRVKAAYAAFEEVNLPRLKAENPNLRLSQLKQMLKKDWMKSPENPLNQR</sequence>
<dbReference type="GO" id="GO:0005634">
    <property type="term" value="C:nucleus"/>
    <property type="evidence" value="ECO:0007669"/>
    <property type="project" value="TreeGrafter"/>
</dbReference>
<dbReference type="AlphaFoldDB" id="A0A2G8L6Z8"/>
<dbReference type="Pfam" id="PF06244">
    <property type="entry name" value="Ccdc124"/>
    <property type="match status" value="1"/>
</dbReference>
<evidence type="ECO:0000313" key="7">
    <source>
        <dbReference type="Proteomes" id="UP000230750"/>
    </source>
</evidence>
<evidence type="ECO:0000313" key="6">
    <source>
        <dbReference type="EMBL" id="PIK56049.1"/>
    </source>
</evidence>
<dbReference type="GO" id="GO:0030496">
    <property type="term" value="C:midbody"/>
    <property type="evidence" value="ECO:0007669"/>
    <property type="project" value="UniProtKB-SubCell"/>
</dbReference>
<keyword evidence="3" id="KW-0175">Coiled coil</keyword>
<dbReference type="InterPro" id="IPR054414">
    <property type="entry name" value="Ccdc124/Oxs1_C"/>
</dbReference>
<dbReference type="GO" id="GO:0003713">
    <property type="term" value="F:transcription coactivator activity"/>
    <property type="evidence" value="ECO:0007669"/>
    <property type="project" value="TreeGrafter"/>
</dbReference>
<dbReference type="GO" id="GO:0006366">
    <property type="term" value="P:transcription by RNA polymerase II"/>
    <property type="evidence" value="ECO:0007669"/>
    <property type="project" value="TreeGrafter"/>
</dbReference>
<evidence type="ECO:0000256" key="3">
    <source>
        <dbReference type="ARBA" id="ARBA00023054"/>
    </source>
</evidence>
<dbReference type="EMBL" id="MRZV01000189">
    <property type="protein sequence ID" value="PIK56049.1"/>
    <property type="molecule type" value="Genomic_DNA"/>
</dbReference>
<keyword evidence="7" id="KW-1185">Reference proteome</keyword>
<feature type="region of interest" description="Disordered" evidence="4">
    <location>
        <begin position="1"/>
        <end position="92"/>
    </location>
</feature>
<comment type="similarity">
    <text evidence="2">Belongs to the CCDC124 family.</text>
</comment>
<dbReference type="OrthoDB" id="76412at2759"/>
<protein>
    <submittedName>
        <fullName evidence="6">Putative coiled-coil domain-containing protein</fullName>
    </submittedName>
</protein>
<dbReference type="InterPro" id="IPR010422">
    <property type="entry name" value="Ccdc124/Oxs1"/>
</dbReference>
<feature type="domain" description="Coiled-coil" evidence="5">
    <location>
        <begin position="126"/>
        <end position="213"/>
    </location>
</feature>
<organism evidence="6 7">
    <name type="scientific">Stichopus japonicus</name>
    <name type="common">Sea cucumber</name>
    <dbReference type="NCBI Taxonomy" id="307972"/>
    <lineage>
        <taxon>Eukaryota</taxon>
        <taxon>Metazoa</taxon>
        <taxon>Echinodermata</taxon>
        <taxon>Eleutherozoa</taxon>
        <taxon>Echinozoa</taxon>
        <taxon>Holothuroidea</taxon>
        <taxon>Aspidochirotacea</taxon>
        <taxon>Aspidochirotida</taxon>
        <taxon>Stichopodidae</taxon>
        <taxon>Apostichopus</taxon>
    </lineage>
</organism>
<accession>A0A2G8L6Z8</accession>
<evidence type="ECO:0000259" key="5">
    <source>
        <dbReference type="Pfam" id="PF06244"/>
    </source>
</evidence>
<evidence type="ECO:0000256" key="2">
    <source>
        <dbReference type="ARBA" id="ARBA00008296"/>
    </source>
</evidence>
<evidence type="ECO:0000256" key="1">
    <source>
        <dbReference type="ARBA" id="ARBA00004214"/>
    </source>
</evidence>
<evidence type="ECO:0000256" key="4">
    <source>
        <dbReference type="SAM" id="MobiDB-lite"/>
    </source>
</evidence>
<gene>
    <name evidence="6" type="ORF">BSL78_07024</name>
</gene>
<dbReference type="PANTHER" id="PTHR21680:SF0">
    <property type="entry name" value="COILED-COIL DOMAIN-CONTAINING PROTEIN 124"/>
    <property type="match status" value="1"/>
</dbReference>
<feature type="compositionally biased region" description="Basic and acidic residues" evidence="4">
    <location>
        <begin position="18"/>
        <end position="45"/>
    </location>
</feature>
<name>A0A2G8L6Z8_STIJA</name>